<evidence type="ECO:0000256" key="1">
    <source>
        <dbReference type="SAM" id="MobiDB-lite"/>
    </source>
</evidence>
<dbReference type="Pfam" id="PF10646">
    <property type="entry name" value="Germane"/>
    <property type="match status" value="2"/>
</dbReference>
<feature type="region of interest" description="Disordered" evidence="1">
    <location>
        <begin position="354"/>
        <end position="374"/>
    </location>
</feature>
<dbReference type="InterPro" id="IPR019606">
    <property type="entry name" value="GerMN"/>
</dbReference>
<gene>
    <name evidence="3" type="ORF">GGQ92_000755</name>
</gene>
<reference evidence="3 4" key="1">
    <citation type="submission" date="2020-08" db="EMBL/GenBank/DDBJ databases">
        <title>Genomic Encyclopedia of Type Strains, Phase IV (KMG-IV): sequencing the most valuable type-strain genomes for metagenomic binning, comparative biology and taxonomic classification.</title>
        <authorList>
            <person name="Goeker M."/>
        </authorList>
    </citation>
    <scope>NUCLEOTIDE SEQUENCE [LARGE SCALE GENOMIC DNA]</scope>
    <source>
        <strain evidence="3 4">DSM 11805</strain>
    </source>
</reference>
<evidence type="ECO:0000259" key="2">
    <source>
        <dbReference type="SMART" id="SM00909"/>
    </source>
</evidence>
<keyword evidence="4" id="KW-1185">Reference proteome</keyword>
<dbReference type="EMBL" id="JACHON010000001">
    <property type="protein sequence ID" value="MBB6511988.1"/>
    <property type="molecule type" value="Genomic_DNA"/>
</dbReference>
<feature type="compositionally biased region" description="Acidic residues" evidence="1">
    <location>
        <begin position="51"/>
        <end position="74"/>
    </location>
</feature>
<proteinExistence type="predicted"/>
<sequence>MKKISRLPFLTIVLIGMLLLSACGMFKGEQETMEDMDPPPEQANLVDDLESITDGESEGSDEEGTEEEEEENMESETTGEPVTRTLYLLDQNGLVVPVEVDLPAPSNKEVARQVVEYLVEDGPISSILPNGFQAVLPSGTDVISLNLDESGTLVLDLSEEFANYEAENEKKILEAMTFTLTQFENVNNIKIWINGQEQQTMPVNGTPLTEGYSRANGINVHVADAVDFMESKAATLYFPMQANNEEVYFVPVTQHVPLNQDNELHSIVQALLEGPAFDLPLEKYINTGAQLASEPLLNSDGTLSLQFNENILANSEKGVIADEVMESIVLTMTELENVEAIEVSAGEHKAVISESGQAYEEPVTREMASPKESI</sequence>
<dbReference type="SMART" id="SM00909">
    <property type="entry name" value="Germane"/>
    <property type="match status" value="2"/>
</dbReference>
<evidence type="ECO:0000313" key="3">
    <source>
        <dbReference type="EMBL" id="MBB6511988.1"/>
    </source>
</evidence>
<feature type="region of interest" description="Disordered" evidence="1">
    <location>
        <begin position="51"/>
        <end position="82"/>
    </location>
</feature>
<protein>
    <submittedName>
        <fullName evidence="3">Germination protein M</fullName>
    </submittedName>
</protein>
<evidence type="ECO:0000313" key="4">
    <source>
        <dbReference type="Proteomes" id="UP000572212"/>
    </source>
</evidence>
<organism evidence="3 4">
    <name type="scientific">Gracilibacillus halotolerans</name>
    <dbReference type="NCBI Taxonomy" id="74386"/>
    <lineage>
        <taxon>Bacteria</taxon>
        <taxon>Bacillati</taxon>
        <taxon>Bacillota</taxon>
        <taxon>Bacilli</taxon>
        <taxon>Bacillales</taxon>
        <taxon>Bacillaceae</taxon>
        <taxon>Gracilibacillus</taxon>
    </lineage>
</organism>
<feature type="domain" description="GerMN" evidence="2">
    <location>
        <begin position="264"/>
        <end position="354"/>
    </location>
</feature>
<comment type="caution">
    <text evidence="3">The sequence shown here is derived from an EMBL/GenBank/DDBJ whole genome shotgun (WGS) entry which is preliminary data.</text>
</comment>
<dbReference type="RefSeq" id="WP_184244690.1">
    <property type="nucleotide sequence ID" value="NZ_BAAACU010000022.1"/>
</dbReference>
<dbReference type="PROSITE" id="PS51257">
    <property type="entry name" value="PROKAR_LIPOPROTEIN"/>
    <property type="match status" value="1"/>
</dbReference>
<name>A0A841RMS0_9BACI</name>
<feature type="domain" description="GerMN" evidence="2">
    <location>
        <begin position="111"/>
        <end position="202"/>
    </location>
</feature>
<dbReference type="AlphaFoldDB" id="A0A841RMS0"/>
<dbReference type="Proteomes" id="UP000572212">
    <property type="component" value="Unassembled WGS sequence"/>
</dbReference>
<accession>A0A841RMS0</accession>